<gene>
    <name evidence="2" type="primary">Dsim\GD25368</name>
    <name evidence="2" type="ORF">Dsim_GD25368</name>
</gene>
<feature type="compositionally biased region" description="Basic and acidic residues" evidence="1">
    <location>
        <begin position="1120"/>
        <end position="1158"/>
    </location>
</feature>
<proteinExistence type="predicted"/>
<dbReference type="EMBL" id="CM000362">
    <property type="protein sequence ID" value="EDX07719.1"/>
    <property type="molecule type" value="Genomic_DNA"/>
</dbReference>
<dbReference type="HOGENOM" id="CLU_253672_0_0_1"/>
<evidence type="ECO:0000313" key="3">
    <source>
        <dbReference type="Proteomes" id="UP000000304"/>
    </source>
</evidence>
<name>B4QD14_DROSI</name>
<feature type="compositionally biased region" description="Polar residues" evidence="1">
    <location>
        <begin position="136"/>
        <end position="168"/>
    </location>
</feature>
<organism evidence="2 3">
    <name type="scientific">Drosophila simulans</name>
    <name type="common">Fruit fly</name>
    <dbReference type="NCBI Taxonomy" id="7240"/>
    <lineage>
        <taxon>Eukaryota</taxon>
        <taxon>Metazoa</taxon>
        <taxon>Ecdysozoa</taxon>
        <taxon>Arthropoda</taxon>
        <taxon>Hexapoda</taxon>
        <taxon>Insecta</taxon>
        <taxon>Pterygota</taxon>
        <taxon>Neoptera</taxon>
        <taxon>Endopterygota</taxon>
        <taxon>Diptera</taxon>
        <taxon>Brachycera</taxon>
        <taxon>Muscomorpha</taxon>
        <taxon>Ephydroidea</taxon>
        <taxon>Drosophilidae</taxon>
        <taxon>Drosophila</taxon>
        <taxon>Sophophora</taxon>
    </lineage>
</organism>
<evidence type="ECO:0000313" key="2">
    <source>
        <dbReference type="EMBL" id="EDX07719.1"/>
    </source>
</evidence>
<dbReference type="OMA" id="MWHSLMQ"/>
<feature type="compositionally biased region" description="Polar residues" evidence="1">
    <location>
        <begin position="518"/>
        <end position="527"/>
    </location>
</feature>
<feature type="region of interest" description="Disordered" evidence="1">
    <location>
        <begin position="204"/>
        <end position="304"/>
    </location>
</feature>
<dbReference type="Proteomes" id="UP000000304">
    <property type="component" value="Chromosome 2R"/>
</dbReference>
<dbReference type="PhylomeDB" id="B4QD14"/>
<protein>
    <submittedName>
        <fullName evidence="2">GD25368</fullName>
    </submittedName>
</protein>
<evidence type="ECO:0000256" key="1">
    <source>
        <dbReference type="SAM" id="MobiDB-lite"/>
    </source>
</evidence>
<feature type="compositionally biased region" description="Basic residues" evidence="1">
    <location>
        <begin position="1276"/>
        <end position="1293"/>
    </location>
</feature>
<accession>B4QD14</accession>
<sequence>MANPCVMTGQLSGKSFVTIENATSGLSSSTDNHEISMDLGQGTKLKKSASFTGFGSHFVGITLIPERRRRVSGGDCEYYQQPNLLRNPLVVRSGNIPSDGECHPNCPYRGNHQAQNNCEQPSNQYHDHSYQHEQSAQNQSCYCDSRTPQQNHGQPYHQARSQSQPRTQSHQKDRHGGSECGCDQPSGRRAYRTPSSHYMEYREFQHSPKHNPAVDSQRKNRLQKKTSECSCGSPEPLPERKRAQKTKRLQKQPSECSCESEEKHHVQSKRLKISSSDCSCGDEHSPRRPQVQRKSTPDKNYYLRKPTPAAQACSVRCHARSHIQGPPPPPPAPRRKCPAATPPPVCRKPTPKTKPTNSPKGKTRQCSACNRCCDVESDATDYVEHSRSRTEVLAQKKKTSSAKKCAASVAQKCCPMCGLLPMMPNISIPDVGSGNRIIYKTLGRCRPRKLPKTRYELTICCKKRCQGGRNSHYMTGTVATSLKRRAKAALTEVNPVAPPRMSSHRQGVRQSPFPPQNMPSHPVSQPTGHVRSPSRAGHSYLDQNRSSPSSSAPPRERPAAPPPFKMRSPSANVVQKSEKREGERYQHPPQQRPRTMQPVIEIHSTARGPSNPKEHTRSLRSQPEPGPSNRSQTEPANRPHTEPPAPSRSRPEPQVLPPSLIAPASMDAEITQPVRRGASYLGTELNPFYRGSFLRVRHSRDSPQNRLSPIHQRGKISEVPRPPTVPGIGLPVKYTRLSQLQAWVFGDPFVKGKTNTGTWSWRQIFGRKKKRPASKDKPAKTMDTNRRMGGNCPICQFCGQEEIRQPGQNMCVQCNEKIQAAVDNYHVQCQGQCQQTAGQPCPYQQVQPQYQPQLQPAGQWQQLSGNPYENGQQHQGEQPFNIIVLQDCNNHSLIDQLTAAINRGGGQVHMPTEAQSSENKAYPNNYPNNYQNNPLSGFIDYEYVDPNRKDYGYEPERDDRYDYGYDVGPWRQDPYCQRDGYDDDGYQNYGSCNSYDCPAKNRANQNIESLGTNQTDQPWSQSYDYGQSKSCTCSCQFCRKAFETKDKLALLIAQALEIFISNSNTKEEKKSEQTNKTKAKKKKVAKSMNPEPDEKILPQSKQESAEHVANLPTKVTPRSKTMETPRSKTMETPRSKTKETPRSKTKETPRSKTKETPQVKETQLGNEKSSKGKFSYQSTQSNKTISIQSSTPKVAKHLGQGSRFKVAVAHNESSHDEDSMVSHNKTPSFFLPNCEEHRCKRNCNGLCSRKPHDCDKGCKSRCRGPCSKSGGGDGRSRRKGSKKQQRSNQRHSRCQQCNQGEGRQWQEVSANDCPAVTKTGNRNSGGSGGVGKNALLGLSPIAHYRPGMLQFPVNYLLAGTNFRRRLVRTAAGVTLHQKPYLDQADAKDLPSFPCRQKTSSPDCRAPVKKWL</sequence>
<feature type="compositionally biased region" description="Basic and acidic residues" evidence="1">
    <location>
        <begin position="576"/>
        <end position="586"/>
    </location>
</feature>
<feature type="region of interest" description="Disordered" evidence="1">
    <location>
        <begin position="136"/>
        <end position="192"/>
    </location>
</feature>
<dbReference type="OrthoDB" id="7873306at2759"/>
<feature type="compositionally biased region" description="Polar residues" evidence="1">
    <location>
        <begin position="1175"/>
        <end position="1188"/>
    </location>
</feature>
<feature type="region of interest" description="Disordered" evidence="1">
    <location>
        <begin position="1390"/>
        <end position="1411"/>
    </location>
</feature>
<feature type="region of interest" description="Disordered" evidence="1">
    <location>
        <begin position="1254"/>
        <end position="1298"/>
    </location>
</feature>
<feature type="region of interest" description="Disordered" evidence="1">
    <location>
        <begin position="1065"/>
        <end position="1188"/>
    </location>
</feature>
<keyword evidence="3" id="KW-1185">Reference proteome</keyword>
<feature type="compositionally biased region" description="Basic and acidic residues" evidence="1">
    <location>
        <begin position="1065"/>
        <end position="1075"/>
    </location>
</feature>
<reference evidence="2 3" key="1">
    <citation type="journal article" date="2007" name="Nature">
        <title>Evolution of genes and genomes on the Drosophila phylogeny.</title>
        <authorList>
            <consortium name="Drosophila 12 Genomes Consortium"/>
            <person name="Clark A.G."/>
            <person name="Eisen M.B."/>
            <person name="Smith D.R."/>
            <person name="Bergman C.M."/>
            <person name="Oliver B."/>
            <person name="Markow T.A."/>
            <person name="Kaufman T.C."/>
            <person name="Kellis M."/>
            <person name="Gelbart W."/>
            <person name="Iyer V.N."/>
            <person name="Pollard D.A."/>
            <person name="Sackton T.B."/>
            <person name="Larracuente A.M."/>
            <person name="Singh N.D."/>
            <person name="Abad J.P."/>
            <person name="Abt D.N."/>
            <person name="Adryan B."/>
            <person name="Aguade M."/>
            <person name="Akashi H."/>
            <person name="Anderson W.W."/>
            <person name="Aquadro C.F."/>
            <person name="Ardell D.H."/>
            <person name="Arguello R."/>
            <person name="Artieri C.G."/>
            <person name="Barbash D.A."/>
            <person name="Barker D."/>
            <person name="Barsanti P."/>
            <person name="Batterham P."/>
            <person name="Batzoglou S."/>
            <person name="Begun D."/>
            <person name="Bhutkar A."/>
            <person name="Blanco E."/>
            <person name="Bosak S.A."/>
            <person name="Bradley R.K."/>
            <person name="Brand A.D."/>
            <person name="Brent M.R."/>
            <person name="Brooks A.N."/>
            <person name="Brown R.H."/>
            <person name="Butlin R.K."/>
            <person name="Caggese C."/>
            <person name="Calvi B.R."/>
            <person name="Bernardo de Carvalho A."/>
            <person name="Caspi A."/>
            <person name="Castrezana S."/>
            <person name="Celniker S.E."/>
            <person name="Chang J.L."/>
            <person name="Chapple C."/>
            <person name="Chatterji S."/>
            <person name="Chinwalla A."/>
            <person name="Civetta A."/>
            <person name="Clifton S.W."/>
            <person name="Comeron J.M."/>
            <person name="Costello J.C."/>
            <person name="Coyne J.A."/>
            <person name="Daub J."/>
            <person name="David R.G."/>
            <person name="Delcher A.L."/>
            <person name="Delehaunty K."/>
            <person name="Do C.B."/>
            <person name="Ebling H."/>
            <person name="Edwards K."/>
            <person name="Eickbush T."/>
            <person name="Evans J.D."/>
            <person name="Filipski A."/>
            <person name="Findeiss S."/>
            <person name="Freyhult E."/>
            <person name="Fulton L."/>
            <person name="Fulton R."/>
            <person name="Garcia A.C."/>
            <person name="Gardiner A."/>
            <person name="Garfield D.A."/>
            <person name="Garvin B.E."/>
            <person name="Gibson G."/>
            <person name="Gilbert D."/>
            <person name="Gnerre S."/>
            <person name="Godfrey J."/>
            <person name="Good R."/>
            <person name="Gotea V."/>
            <person name="Gravely B."/>
            <person name="Greenberg A.J."/>
            <person name="Griffiths-Jones S."/>
            <person name="Gross S."/>
            <person name="Guigo R."/>
            <person name="Gustafson E.A."/>
            <person name="Haerty W."/>
            <person name="Hahn M.W."/>
            <person name="Halligan D.L."/>
            <person name="Halpern A.L."/>
            <person name="Halter G.M."/>
            <person name="Han M.V."/>
            <person name="Heger A."/>
            <person name="Hillier L."/>
            <person name="Hinrichs A.S."/>
            <person name="Holmes I."/>
            <person name="Hoskins R.A."/>
            <person name="Hubisz M.J."/>
            <person name="Hultmark D."/>
            <person name="Huntley M.A."/>
            <person name="Jaffe D.B."/>
            <person name="Jagadeeshan S."/>
            <person name="Jeck W.R."/>
            <person name="Johnson J."/>
            <person name="Jones C.D."/>
            <person name="Jordan W.C."/>
            <person name="Karpen G.H."/>
            <person name="Kataoka E."/>
            <person name="Keightley P.D."/>
            <person name="Kheradpour P."/>
            <person name="Kirkness E.F."/>
            <person name="Koerich L.B."/>
            <person name="Kristiansen K."/>
            <person name="Kudrna D."/>
            <person name="Kulathinal R.J."/>
            <person name="Kumar S."/>
            <person name="Kwok R."/>
            <person name="Lander E."/>
            <person name="Langley C.H."/>
            <person name="Lapoint R."/>
            <person name="Lazzaro B.P."/>
            <person name="Lee S.J."/>
            <person name="Levesque L."/>
            <person name="Li R."/>
            <person name="Lin C.F."/>
            <person name="Lin M.F."/>
            <person name="Lindblad-Toh K."/>
            <person name="Llopart A."/>
            <person name="Long M."/>
            <person name="Low L."/>
            <person name="Lozovsky E."/>
            <person name="Lu J."/>
            <person name="Luo M."/>
            <person name="Machado C.A."/>
            <person name="Makalowski W."/>
            <person name="Marzo M."/>
            <person name="Matsuda M."/>
            <person name="Matzkin L."/>
            <person name="McAllister B."/>
            <person name="McBride C.S."/>
            <person name="McKernan B."/>
            <person name="McKernan K."/>
            <person name="Mendez-Lago M."/>
            <person name="Minx P."/>
            <person name="Mollenhauer M.U."/>
            <person name="Montooth K."/>
            <person name="Mount S.M."/>
            <person name="Mu X."/>
            <person name="Myers E."/>
            <person name="Negre B."/>
            <person name="Newfeld S."/>
            <person name="Nielsen R."/>
            <person name="Noor M.A."/>
            <person name="O'Grady P."/>
            <person name="Pachter L."/>
            <person name="Papaceit M."/>
            <person name="Parisi M.J."/>
            <person name="Parisi M."/>
            <person name="Parts L."/>
            <person name="Pedersen J.S."/>
            <person name="Pesole G."/>
            <person name="Phillippy A.M."/>
            <person name="Ponting C.P."/>
            <person name="Pop M."/>
            <person name="Porcelli D."/>
            <person name="Powell J.R."/>
            <person name="Prohaska S."/>
            <person name="Pruitt K."/>
            <person name="Puig M."/>
            <person name="Quesneville H."/>
            <person name="Ram K.R."/>
            <person name="Rand D."/>
            <person name="Rasmussen M.D."/>
            <person name="Reed L.K."/>
            <person name="Reenan R."/>
            <person name="Reily A."/>
            <person name="Remington K.A."/>
            <person name="Rieger T.T."/>
            <person name="Ritchie M.G."/>
            <person name="Robin C."/>
            <person name="Rogers Y.H."/>
            <person name="Rohde C."/>
            <person name="Rozas J."/>
            <person name="Rubenfield M.J."/>
            <person name="Ruiz A."/>
            <person name="Russo S."/>
            <person name="Salzberg S.L."/>
            <person name="Sanchez-Gracia A."/>
            <person name="Saranga D.J."/>
            <person name="Sato H."/>
            <person name="Schaeffer S.W."/>
            <person name="Schatz M.C."/>
            <person name="Schlenke T."/>
            <person name="Schwartz R."/>
            <person name="Segarra C."/>
            <person name="Singh R.S."/>
            <person name="Sirot L."/>
            <person name="Sirota M."/>
            <person name="Sisneros N.B."/>
            <person name="Smith C.D."/>
            <person name="Smith T.F."/>
            <person name="Spieth J."/>
            <person name="Stage D.E."/>
            <person name="Stark A."/>
            <person name="Stephan W."/>
            <person name="Strausberg R.L."/>
            <person name="Strempel S."/>
            <person name="Sturgill D."/>
            <person name="Sutton G."/>
            <person name="Sutton G.G."/>
            <person name="Tao W."/>
            <person name="Teichmann S."/>
            <person name="Tobari Y.N."/>
            <person name="Tomimura Y."/>
            <person name="Tsolas J.M."/>
            <person name="Valente V.L."/>
            <person name="Venter E."/>
            <person name="Venter J.C."/>
            <person name="Vicario S."/>
            <person name="Vieira F.G."/>
            <person name="Vilella A.J."/>
            <person name="Villasante A."/>
            <person name="Walenz B."/>
            <person name="Wang J."/>
            <person name="Wasserman M."/>
            <person name="Watts T."/>
            <person name="Wilson D."/>
            <person name="Wilson R.K."/>
            <person name="Wing R.A."/>
            <person name="Wolfner M.F."/>
            <person name="Wong A."/>
            <person name="Wong G.K."/>
            <person name="Wu C.I."/>
            <person name="Wu G."/>
            <person name="Yamamoto D."/>
            <person name="Yang H.P."/>
            <person name="Yang S.P."/>
            <person name="Yorke J.A."/>
            <person name="Yoshida K."/>
            <person name="Zdobnov E."/>
            <person name="Zhang P."/>
            <person name="Zhang Y."/>
            <person name="Zimin A.V."/>
            <person name="Baldwin J."/>
            <person name="Abdouelleil A."/>
            <person name="Abdulkadir J."/>
            <person name="Abebe A."/>
            <person name="Abera B."/>
            <person name="Abreu J."/>
            <person name="Acer S.C."/>
            <person name="Aftuck L."/>
            <person name="Alexander A."/>
            <person name="An P."/>
            <person name="Anderson E."/>
            <person name="Anderson S."/>
            <person name="Arachi H."/>
            <person name="Azer M."/>
            <person name="Bachantsang P."/>
            <person name="Barry A."/>
            <person name="Bayul T."/>
            <person name="Berlin A."/>
            <person name="Bessette D."/>
            <person name="Bloom T."/>
            <person name="Blye J."/>
            <person name="Boguslavskiy L."/>
            <person name="Bonnet C."/>
            <person name="Boukhgalter B."/>
            <person name="Bourzgui I."/>
            <person name="Brown A."/>
            <person name="Cahill P."/>
            <person name="Channer S."/>
            <person name="Cheshatsang Y."/>
            <person name="Chuda L."/>
            <person name="Citroen M."/>
            <person name="Collymore A."/>
            <person name="Cooke P."/>
            <person name="Costello M."/>
            <person name="D'Aco K."/>
            <person name="Daza R."/>
            <person name="De Haan G."/>
            <person name="DeGray S."/>
            <person name="DeMaso C."/>
            <person name="Dhargay N."/>
            <person name="Dooley K."/>
            <person name="Dooley E."/>
            <person name="Doricent M."/>
            <person name="Dorje P."/>
            <person name="Dorjee K."/>
            <person name="Dupes A."/>
            <person name="Elong R."/>
            <person name="Falk J."/>
            <person name="Farina A."/>
            <person name="Faro S."/>
            <person name="Ferguson D."/>
            <person name="Fisher S."/>
            <person name="Foley C.D."/>
            <person name="Franke A."/>
            <person name="Friedrich D."/>
            <person name="Gadbois L."/>
            <person name="Gearin G."/>
            <person name="Gearin C.R."/>
            <person name="Giannoukos G."/>
            <person name="Goode T."/>
            <person name="Graham J."/>
            <person name="Grandbois E."/>
            <person name="Grewal S."/>
            <person name="Gyaltsen K."/>
            <person name="Hafez N."/>
            <person name="Hagos B."/>
            <person name="Hall J."/>
            <person name="Henson C."/>
            <person name="Hollinger A."/>
            <person name="Honan T."/>
            <person name="Huard M.D."/>
            <person name="Hughes L."/>
            <person name="Hurhula B."/>
            <person name="Husby M.E."/>
            <person name="Kamat A."/>
            <person name="Kanga B."/>
            <person name="Kashin S."/>
            <person name="Khazanovich D."/>
            <person name="Kisner P."/>
            <person name="Lance K."/>
            <person name="Lara M."/>
            <person name="Lee W."/>
            <person name="Lennon N."/>
            <person name="Letendre F."/>
            <person name="LeVine R."/>
            <person name="Lipovsky A."/>
            <person name="Liu X."/>
            <person name="Liu J."/>
            <person name="Liu S."/>
            <person name="Lokyitsang T."/>
            <person name="Lokyitsang Y."/>
            <person name="Lubonja R."/>
            <person name="Lui A."/>
            <person name="MacDonald P."/>
            <person name="Magnisalis V."/>
            <person name="Maru K."/>
            <person name="Matthews C."/>
            <person name="McCusker W."/>
            <person name="McDonough S."/>
            <person name="Mehta T."/>
            <person name="Meldrim J."/>
            <person name="Meneus L."/>
            <person name="Mihai O."/>
            <person name="Mihalev A."/>
            <person name="Mihova T."/>
            <person name="Mittelman R."/>
            <person name="Mlenga V."/>
            <person name="Montmayeur A."/>
            <person name="Mulrain L."/>
            <person name="Navidi A."/>
            <person name="Naylor J."/>
            <person name="Negash T."/>
            <person name="Nguyen T."/>
            <person name="Nguyen N."/>
            <person name="Nicol R."/>
            <person name="Norbu C."/>
            <person name="Norbu N."/>
            <person name="Novod N."/>
            <person name="O'Neill B."/>
            <person name="Osman S."/>
            <person name="Markiewicz E."/>
            <person name="Oyono O.L."/>
            <person name="Patti C."/>
            <person name="Phunkhang P."/>
            <person name="Pierre F."/>
            <person name="Priest M."/>
            <person name="Raghuraman S."/>
            <person name="Rege F."/>
            <person name="Reyes R."/>
            <person name="Rise C."/>
            <person name="Rogov P."/>
            <person name="Ross K."/>
            <person name="Ryan E."/>
            <person name="Settipalli S."/>
            <person name="Shea T."/>
            <person name="Sherpa N."/>
            <person name="Shi L."/>
            <person name="Shih D."/>
            <person name="Sparrow T."/>
            <person name="Spaulding J."/>
            <person name="Stalker J."/>
            <person name="Stange-Thomann N."/>
            <person name="Stavropoulos S."/>
            <person name="Stone C."/>
            <person name="Strader C."/>
            <person name="Tesfaye S."/>
            <person name="Thomson T."/>
            <person name="Thoulutsang Y."/>
            <person name="Thoulutsang D."/>
            <person name="Topham K."/>
            <person name="Topping I."/>
            <person name="Tsamla T."/>
            <person name="Vassiliev H."/>
            <person name="Vo A."/>
            <person name="Wangchuk T."/>
            <person name="Wangdi T."/>
            <person name="Weiand M."/>
            <person name="Wilkinson J."/>
            <person name="Wilson A."/>
            <person name="Yadav S."/>
            <person name="Young G."/>
            <person name="Yu Q."/>
            <person name="Zembek L."/>
            <person name="Zhong D."/>
            <person name="Zimmer A."/>
            <person name="Zwirko Z."/>
            <person name="Jaffe D.B."/>
            <person name="Alvarez P."/>
            <person name="Brockman W."/>
            <person name="Butler J."/>
            <person name="Chin C."/>
            <person name="Gnerre S."/>
            <person name="Grabherr M."/>
            <person name="Kleber M."/>
            <person name="Mauceli E."/>
            <person name="MacCallum I."/>
        </authorList>
    </citation>
    <scope>NUCLEOTIDE SEQUENCE [LARGE SCALE GENOMIC DNA]</scope>
    <source>
        <strain evidence="3">white501</strain>
    </source>
</reference>
<feature type="region of interest" description="Disordered" evidence="1">
    <location>
        <begin position="316"/>
        <end position="363"/>
    </location>
</feature>
<feature type="region of interest" description="Disordered" evidence="1">
    <location>
        <begin position="491"/>
        <end position="666"/>
    </location>
</feature>